<proteinExistence type="predicted"/>
<dbReference type="VEuPathDB" id="FungiDB:C8Q69DRAFT_469323"/>
<dbReference type="SUPFAM" id="SSF56112">
    <property type="entry name" value="Protein kinase-like (PK-like)"/>
    <property type="match status" value="1"/>
</dbReference>
<dbReference type="Proteomes" id="UP000283841">
    <property type="component" value="Unassembled WGS sequence"/>
</dbReference>
<keyword evidence="3" id="KW-1185">Reference proteome</keyword>
<evidence type="ECO:0000259" key="1">
    <source>
        <dbReference type="PROSITE" id="PS50011"/>
    </source>
</evidence>
<dbReference type="PROSITE" id="PS50011">
    <property type="entry name" value="PROTEIN_KINASE_DOM"/>
    <property type="match status" value="1"/>
</dbReference>
<dbReference type="PANTHER" id="PTHR37171">
    <property type="entry name" value="SERINE/THREONINE-PROTEIN KINASE YRZF-RELATED"/>
    <property type="match status" value="1"/>
</dbReference>
<dbReference type="InterPro" id="IPR000719">
    <property type="entry name" value="Prot_kinase_dom"/>
</dbReference>
<dbReference type="Gene3D" id="1.10.510.10">
    <property type="entry name" value="Transferase(Phosphotransferase) domain 1"/>
    <property type="match status" value="1"/>
</dbReference>
<comment type="caution">
    <text evidence="2">The sequence shown here is derived from an EMBL/GenBank/DDBJ whole genome shotgun (WGS) entry which is preliminary data.</text>
</comment>
<protein>
    <recommendedName>
        <fullName evidence="1">Protein kinase domain-containing protein</fullName>
    </recommendedName>
</protein>
<feature type="domain" description="Protein kinase" evidence="1">
    <location>
        <begin position="13"/>
        <end position="231"/>
    </location>
</feature>
<dbReference type="InterPro" id="IPR052396">
    <property type="entry name" value="Meiotic_Drive_Suppr_Kinase"/>
</dbReference>
<sequence length="231" mass="27075">MADELSDVKPGDVTFLQKLKESENSVVFKVAVHGKICVMKVYHTRCRTDCDPTDYEIDLFICESTAYRRLKAKGLCKRGVIPDFYGTITNIQPNSWPDLHMFVGDKLPPNAVLIEYVANMQQISLDNFSELRLEKLRRILDEIHQAKVLHGDPKPRNMMVVSGEQEQDRVLWVDFDSAQTFPEEEPLSPKQELWFREEVEMIEYFNEALAQDFKEGKLDRAYSYYYEWYVK</sequence>
<gene>
    <name evidence="2" type="ORF">C8Q69DRAFT_469323</name>
</gene>
<dbReference type="STRING" id="264951.A0A443HTR5"/>
<dbReference type="PANTHER" id="PTHR37171:SF1">
    <property type="entry name" value="SERINE_THREONINE-PROTEIN KINASE YRZF-RELATED"/>
    <property type="match status" value="1"/>
</dbReference>
<dbReference type="GO" id="GO:0005524">
    <property type="term" value="F:ATP binding"/>
    <property type="evidence" value="ECO:0007669"/>
    <property type="project" value="InterPro"/>
</dbReference>
<dbReference type="InterPro" id="IPR011009">
    <property type="entry name" value="Kinase-like_dom_sf"/>
</dbReference>
<organism evidence="2 3">
    <name type="scientific">Byssochlamys spectabilis</name>
    <name type="common">Paecilomyces variotii</name>
    <dbReference type="NCBI Taxonomy" id="264951"/>
    <lineage>
        <taxon>Eukaryota</taxon>
        <taxon>Fungi</taxon>
        <taxon>Dikarya</taxon>
        <taxon>Ascomycota</taxon>
        <taxon>Pezizomycotina</taxon>
        <taxon>Eurotiomycetes</taxon>
        <taxon>Eurotiomycetidae</taxon>
        <taxon>Eurotiales</taxon>
        <taxon>Thermoascaceae</taxon>
        <taxon>Paecilomyces</taxon>
    </lineage>
</organism>
<dbReference type="AlphaFoldDB" id="A0A443HTR5"/>
<name>A0A443HTR5_BYSSP</name>
<accession>A0A443HTR5</accession>
<dbReference type="EMBL" id="RCNU01000006">
    <property type="protein sequence ID" value="RWQ95212.1"/>
    <property type="molecule type" value="Genomic_DNA"/>
</dbReference>
<reference evidence="2 3" key="1">
    <citation type="journal article" date="2018" name="Front. Microbiol.">
        <title>Genomic and genetic insights into a cosmopolitan fungus, Paecilomyces variotii (Eurotiales).</title>
        <authorList>
            <person name="Urquhart A.S."/>
            <person name="Mondo S.J."/>
            <person name="Makela M.R."/>
            <person name="Hane J.K."/>
            <person name="Wiebenga A."/>
            <person name="He G."/>
            <person name="Mihaltcheva S."/>
            <person name="Pangilinan J."/>
            <person name="Lipzen A."/>
            <person name="Barry K."/>
            <person name="de Vries R.P."/>
            <person name="Grigoriev I.V."/>
            <person name="Idnurm A."/>
        </authorList>
    </citation>
    <scope>NUCLEOTIDE SEQUENCE [LARGE SCALE GENOMIC DNA]</scope>
    <source>
        <strain evidence="2 3">CBS 101075</strain>
    </source>
</reference>
<evidence type="ECO:0000313" key="3">
    <source>
        <dbReference type="Proteomes" id="UP000283841"/>
    </source>
</evidence>
<dbReference type="GO" id="GO:0004672">
    <property type="term" value="F:protein kinase activity"/>
    <property type="evidence" value="ECO:0007669"/>
    <property type="project" value="InterPro"/>
</dbReference>
<dbReference type="GeneID" id="39600030"/>
<dbReference type="RefSeq" id="XP_028484857.1">
    <property type="nucleotide sequence ID" value="XM_028630753.1"/>
</dbReference>
<evidence type="ECO:0000313" key="2">
    <source>
        <dbReference type="EMBL" id="RWQ95212.1"/>
    </source>
</evidence>